<accession>A0A4C1SXB2</accession>
<gene>
    <name evidence="2" type="ORF">EVAR_92560_1</name>
</gene>
<keyword evidence="3" id="KW-1185">Reference proteome</keyword>
<dbReference type="EMBL" id="BGZK01000023">
    <property type="protein sequence ID" value="GBP06564.1"/>
    <property type="molecule type" value="Genomic_DNA"/>
</dbReference>
<sequence length="80" mass="8482">MAPPGAESEASTIMSLLAKTWVCSHRAARPAGRYPFVRNSCFSTSSTHGARRRVRAAAVGGATSDPPLPSPLADKLREMN</sequence>
<evidence type="ECO:0000313" key="3">
    <source>
        <dbReference type="Proteomes" id="UP000299102"/>
    </source>
</evidence>
<evidence type="ECO:0000313" key="2">
    <source>
        <dbReference type="EMBL" id="GBP06564.1"/>
    </source>
</evidence>
<organism evidence="2 3">
    <name type="scientific">Eumeta variegata</name>
    <name type="common">Bagworm moth</name>
    <name type="synonym">Eumeta japonica</name>
    <dbReference type="NCBI Taxonomy" id="151549"/>
    <lineage>
        <taxon>Eukaryota</taxon>
        <taxon>Metazoa</taxon>
        <taxon>Ecdysozoa</taxon>
        <taxon>Arthropoda</taxon>
        <taxon>Hexapoda</taxon>
        <taxon>Insecta</taxon>
        <taxon>Pterygota</taxon>
        <taxon>Neoptera</taxon>
        <taxon>Endopterygota</taxon>
        <taxon>Lepidoptera</taxon>
        <taxon>Glossata</taxon>
        <taxon>Ditrysia</taxon>
        <taxon>Tineoidea</taxon>
        <taxon>Psychidae</taxon>
        <taxon>Oiketicinae</taxon>
        <taxon>Eumeta</taxon>
    </lineage>
</organism>
<protein>
    <submittedName>
        <fullName evidence="2">Uncharacterized protein</fullName>
    </submittedName>
</protein>
<name>A0A4C1SXB2_EUMVA</name>
<reference evidence="2 3" key="1">
    <citation type="journal article" date="2019" name="Commun. Biol.">
        <title>The bagworm genome reveals a unique fibroin gene that provides high tensile strength.</title>
        <authorList>
            <person name="Kono N."/>
            <person name="Nakamura H."/>
            <person name="Ohtoshi R."/>
            <person name="Tomita M."/>
            <person name="Numata K."/>
            <person name="Arakawa K."/>
        </authorList>
    </citation>
    <scope>NUCLEOTIDE SEQUENCE [LARGE SCALE GENOMIC DNA]</scope>
</reference>
<proteinExistence type="predicted"/>
<dbReference type="Proteomes" id="UP000299102">
    <property type="component" value="Unassembled WGS sequence"/>
</dbReference>
<dbReference type="AlphaFoldDB" id="A0A4C1SXB2"/>
<feature type="region of interest" description="Disordered" evidence="1">
    <location>
        <begin position="57"/>
        <end position="80"/>
    </location>
</feature>
<comment type="caution">
    <text evidence="2">The sequence shown here is derived from an EMBL/GenBank/DDBJ whole genome shotgun (WGS) entry which is preliminary data.</text>
</comment>
<evidence type="ECO:0000256" key="1">
    <source>
        <dbReference type="SAM" id="MobiDB-lite"/>
    </source>
</evidence>